<name>A0A975TVW3_9RHOB</name>
<dbReference type="EMBL" id="JAIMBW010000001">
    <property type="protein sequence ID" value="MBY4891866.1"/>
    <property type="molecule type" value="Genomic_DNA"/>
</dbReference>
<dbReference type="PIRSF" id="PIRSF000103">
    <property type="entry name" value="HIBADH"/>
    <property type="match status" value="1"/>
</dbReference>
<dbReference type="SUPFAM" id="SSF51735">
    <property type="entry name" value="NAD(P)-binding Rossmann-fold domains"/>
    <property type="match status" value="1"/>
</dbReference>
<dbReference type="EMBL" id="CP078073">
    <property type="protein sequence ID" value="QXL88638.1"/>
    <property type="molecule type" value="Genomic_DNA"/>
</dbReference>
<organism evidence="5">
    <name type="scientific">Gymnodinialimonas phycosphaerae</name>
    <dbReference type="NCBI Taxonomy" id="2841589"/>
    <lineage>
        <taxon>Bacteria</taxon>
        <taxon>Pseudomonadati</taxon>
        <taxon>Pseudomonadota</taxon>
        <taxon>Alphaproteobacteria</taxon>
        <taxon>Rhodobacterales</taxon>
        <taxon>Paracoccaceae</taxon>
        <taxon>Gymnodinialimonas</taxon>
    </lineage>
</organism>
<reference evidence="5 6" key="1">
    <citation type="submission" date="2021-07" db="EMBL/GenBank/DDBJ databases">
        <title>Karlodiniumbacter phycospheric gen. nov., sp. nov., a phycosphere bacterium isolated from karlodinium veneficum.</title>
        <authorList>
            <person name="Peng Y."/>
            <person name="Jiang L."/>
            <person name="Lee J."/>
        </authorList>
    </citation>
    <scope>NUCLEOTIDE SEQUENCE</scope>
    <source>
        <strain evidence="5 6">N5</strain>
    </source>
</reference>
<dbReference type="RefSeq" id="WP_257891704.1">
    <property type="nucleotide sequence ID" value="NZ_JAIMBW010000001.1"/>
</dbReference>
<evidence type="ECO:0000313" key="6">
    <source>
        <dbReference type="Proteomes" id="UP000693972"/>
    </source>
</evidence>
<sequence length="294" mass="30781">MLKQIAFIGMGEAGSALVQGWGAARAGQIRAYDIKSDDPATAAEIETRCAELGIHTCASAAEAVAEADMVICTVTADQAGIAAQTGAKAITAGTYWLDLNSCAPSSKRTSAKVIEAAGGRYVDVAVMAPVHPKMNLVPCLIAGPHDVTDMLRDLPMNVRRVEGPVGAASAIKMIRSIMVKGLEALTAECTLAAVAAGVEDEVFGSLLKSHPGTDWPRAAAYNFERAIQHGERRAAEMTEVAKTLADLGLPADVSEATIQWQQRLARAGVPVPEAPPEEGPLDVARALLEALHRP</sequence>
<proteinExistence type="predicted"/>
<dbReference type="Proteomes" id="UP000693972">
    <property type="component" value="Unassembled WGS sequence"/>
</dbReference>
<keyword evidence="1" id="KW-0560">Oxidoreductase</keyword>
<accession>A0A975TVW3</accession>
<evidence type="ECO:0000313" key="5">
    <source>
        <dbReference type="EMBL" id="QXL88638.1"/>
    </source>
</evidence>
<dbReference type="GO" id="GO:0016491">
    <property type="term" value="F:oxidoreductase activity"/>
    <property type="evidence" value="ECO:0007669"/>
    <property type="project" value="UniProtKB-KW"/>
</dbReference>
<dbReference type="AlphaFoldDB" id="A0A975TVW3"/>
<evidence type="ECO:0000259" key="4">
    <source>
        <dbReference type="Pfam" id="PF09130"/>
    </source>
</evidence>
<keyword evidence="6" id="KW-1185">Reference proteome</keyword>
<dbReference type="Pfam" id="PF09130">
    <property type="entry name" value="DUF1932"/>
    <property type="match status" value="1"/>
</dbReference>
<feature type="domain" description="6-phosphogluconate dehydrogenase NADP-binding" evidence="3">
    <location>
        <begin position="4"/>
        <end position="126"/>
    </location>
</feature>
<evidence type="ECO:0000256" key="2">
    <source>
        <dbReference type="PIRSR" id="PIRSR000103-1"/>
    </source>
</evidence>
<protein>
    <submittedName>
        <fullName evidence="5">DUF1932 domain-containing protein</fullName>
    </submittedName>
</protein>
<feature type="domain" description="Phosphogluconate dehydrogenase NAD-binding putative C-terminal" evidence="4">
    <location>
        <begin position="193"/>
        <end position="264"/>
    </location>
</feature>
<dbReference type="Pfam" id="PF03446">
    <property type="entry name" value="NAD_binding_2"/>
    <property type="match status" value="1"/>
</dbReference>
<dbReference type="Gene3D" id="1.10.1040.10">
    <property type="entry name" value="N-(1-d-carboxylethyl)-l-norvaline Dehydrogenase, domain 2"/>
    <property type="match status" value="1"/>
</dbReference>
<dbReference type="InterPro" id="IPR015815">
    <property type="entry name" value="HIBADH-related"/>
</dbReference>
<evidence type="ECO:0000259" key="3">
    <source>
        <dbReference type="Pfam" id="PF03446"/>
    </source>
</evidence>
<dbReference type="InterPro" id="IPR013328">
    <property type="entry name" value="6PGD_dom2"/>
</dbReference>
<dbReference type="Gene3D" id="3.40.50.720">
    <property type="entry name" value="NAD(P)-binding Rossmann-like Domain"/>
    <property type="match status" value="1"/>
</dbReference>
<dbReference type="InterPro" id="IPR036291">
    <property type="entry name" value="NAD(P)-bd_dom_sf"/>
</dbReference>
<dbReference type="InterPro" id="IPR008927">
    <property type="entry name" value="6-PGluconate_DH-like_C_sf"/>
</dbReference>
<evidence type="ECO:0000256" key="1">
    <source>
        <dbReference type="ARBA" id="ARBA00023002"/>
    </source>
</evidence>
<dbReference type="InterPro" id="IPR015814">
    <property type="entry name" value="Pgluconate_DH_NAD-bd_C"/>
</dbReference>
<dbReference type="InterPro" id="IPR006115">
    <property type="entry name" value="6PGDH_NADP-bd"/>
</dbReference>
<gene>
    <name evidence="5" type="ORF">KUL25_03710</name>
</gene>
<dbReference type="SUPFAM" id="SSF48179">
    <property type="entry name" value="6-phosphogluconate dehydrogenase C-terminal domain-like"/>
    <property type="match status" value="1"/>
</dbReference>
<feature type="active site" evidence="2">
    <location>
        <position position="172"/>
    </location>
</feature>
<dbReference type="GO" id="GO:0050661">
    <property type="term" value="F:NADP binding"/>
    <property type="evidence" value="ECO:0007669"/>
    <property type="project" value="InterPro"/>
</dbReference>